<accession>A0A1X6NKU1</accession>
<evidence type="ECO:0000256" key="3">
    <source>
        <dbReference type="ARBA" id="ARBA00022989"/>
    </source>
</evidence>
<keyword evidence="4 5" id="KW-0472">Membrane</keyword>
<dbReference type="GO" id="GO:0005635">
    <property type="term" value="C:nuclear envelope"/>
    <property type="evidence" value="ECO:0007669"/>
    <property type="project" value="TreeGrafter"/>
</dbReference>
<feature type="transmembrane region" description="Helical" evidence="5">
    <location>
        <begin position="81"/>
        <end position="109"/>
    </location>
</feature>
<evidence type="ECO:0000256" key="4">
    <source>
        <dbReference type="ARBA" id="ARBA00023136"/>
    </source>
</evidence>
<keyword evidence="3 5" id="KW-1133">Transmembrane helix</keyword>
<gene>
    <name evidence="6" type="ORF">BU14_1737s0003</name>
</gene>
<reference evidence="6 7" key="1">
    <citation type="submission" date="2017-03" db="EMBL/GenBank/DDBJ databases">
        <title>WGS assembly of Porphyra umbilicalis.</title>
        <authorList>
            <person name="Brawley S.H."/>
            <person name="Blouin N.A."/>
            <person name="Ficko-Blean E."/>
            <person name="Wheeler G.L."/>
            <person name="Lohr M."/>
            <person name="Goodson H.V."/>
            <person name="Jenkins J.W."/>
            <person name="Blaby-Haas C.E."/>
            <person name="Helliwell K.E."/>
            <person name="Chan C."/>
            <person name="Marriage T."/>
            <person name="Bhattacharya D."/>
            <person name="Klein A.S."/>
            <person name="Badis Y."/>
            <person name="Brodie J."/>
            <person name="Cao Y."/>
            <person name="Collen J."/>
            <person name="Dittami S.M."/>
            <person name="Gachon C.M."/>
            <person name="Green B.R."/>
            <person name="Karpowicz S."/>
            <person name="Kim J.W."/>
            <person name="Kudahl U."/>
            <person name="Lin S."/>
            <person name="Michel G."/>
            <person name="Mittag M."/>
            <person name="Olson B.J."/>
            <person name="Pangilinan J."/>
            <person name="Peng Y."/>
            <person name="Qiu H."/>
            <person name="Shu S."/>
            <person name="Singer J.T."/>
            <person name="Smith A.G."/>
            <person name="Sprecher B.N."/>
            <person name="Wagner V."/>
            <person name="Wang W."/>
            <person name="Wang Z.-Y."/>
            <person name="Yan J."/>
            <person name="Yarish C."/>
            <person name="Zoeuner-Riek S."/>
            <person name="Zhuang Y."/>
            <person name="Zou Y."/>
            <person name="Lindquist E.A."/>
            <person name="Grimwood J."/>
            <person name="Barry K."/>
            <person name="Rokhsar D.S."/>
            <person name="Schmutz J."/>
            <person name="Stiller J.W."/>
            <person name="Grossman A.R."/>
            <person name="Prochnik S.E."/>
        </authorList>
    </citation>
    <scope>NUCLEOTIDE SEQUENCE [LARGE SCALE GENOMIC DNA]</scope>
    <source>
        <strain evidence="6">4086291</strain>
    </source>
</reference>
<feature type="transmembrane region" description="Helical" evidence="5">
    <location>
        <begin position="129"/>
        <end position="152"/>
    </location>
</feature>
<dbReference type="GO" id="GO:0005783">
    <property type="term" value="C:endoplasmic reticulum"/>
    <property type="evidence" value="ECO:0007669"/>
    <property type="project" value="TreeGrafter"/>
</dbReference>
<dbReference type="OrthoDB" id="410651at2759"/>
<dbReference type="AlphaFoldDB" id="A0A1X6NKU1"/>
<dbReference type="PANTHER" id="PTHR10250">
    <property type="entry name" value="MICROSOMAL GLUTATHIONE S-TRANSFERASE"/>
    <property type="match status" value="1"/>
</dbReference>
<comment type="subcellular location">
    <subcellularLocation>
        <location evidence="1">Membrane</location>
        <topology evidence="1">Multi-pass membrane protein</topology>
    </subcellularLocation>
</comment>
<evidence type="ECO:0000256" key="1">
    <source>
        <dbReference type="ARBA" id="ARBA00004141"/>
    </source>
</evidence>
<evidence type="ECO:0000256" key="5">
    <source>
        <dbReference type="SAM" id="Phobius"/>
    </source>
</evidence>
<dbReference type="InterPro" id="IPR023352">
    <property type="entry name" value="MAPEG-like_dom_sf"/>
</dbReference>
<dbReference type="GO" id="GO:0004364">
    <property type="term" value="F:glutathione transferase activity"/>
    <property type="evidence" value="ECO:0007669"/>
    <property type="project" value="TreeGrafter"/>
</dbReference>
<organism evidence="6 7">
    <name type="scientific">Porphyra umbilicalis</name>
    <name type="common">Purple laver</name>
    <name type="synonym">Red alga</name>
    <dbReference type="NCBI Taxonomy" id="2786"/>
    <lineage>
        <taxon>Eukaryota</taxon>
        <taxon>Rhodophyta</taxon>
        <taxon>Bangiophyceae</taxon>
        <taxon>Bangiales</taxon>
        <taxon>Bangiaceae</taxon>
        <taxon>Porphyra</taxon>
    </lineage>
</organism>
<evidence type="ECO:0000256" key="2">
    <source>
        <dbReference type="ARBA" id="ARBA00022692"/>
    </source>
</evidence>
<dbReference type="Gene3D" id="1.20.120.550">
    <property type="entry name" value="Membrane associated eicosanoid/glutathione metabolism-like domain"/>
    <property type="match status" value="1"/>
</dbReference>
<dbReference type="EMBL" id="KV919698">
    <property type="protein sequence ID" value="OSX69208.1"/>
    <property type="molecule type" value="Genomic_DNA"/>
</dbReference>
<dbReference type="GO" id="GO:0006691">
    <property type="term" value="P:leukotriene metabolic process"/>
    <property type="evidence" value="ECO:0007669"/>
    <property type="project" value="UniProtKB-ARBA"/>
</dbReference>
<evidence type="ECO:0000313" key="6">
    <source>
        <dbReference type="EMBL" id="OSX69208.1"/>
    </source>
</evidence>
<dbReference type="InterPro" id="IPR050997">
    <property type="entry name" value="MAPEG"/>
</dbReference>
<dbReference type="SUPFAM" id="SSF161084">
    <property type="entry name" value="MAPEG domain-like"/>
    <property type="match status" value="1"/>
</dbReference>
<evidence type="ECO:0008006" key="8">
    <source>
        <dbReference type="Google" id="ProtNLM"/>
    </source>
</evidence>
<keyword evidence="2 5" id="KW-0812">Transmembrane</keyword>
<dbReference type="GO" id="GO:0016020">
    <property type="term" value="C:membrane"/>
    <property type="evidence" value="ECO:0007669"/>
    <property type="project" value="UniProtKB-SubCell"/>
</dbReference>
<protein>
    <recommendedName>
        <fullName evidence="8">Glutathione transferase</fullName>
    </recommendedName>
</protein>
<sequence>MGALPPFLVAAGLPNTYAFPLVAVLVHCLFLQVIAFKVGSARKRLNKPYPIVCDPPPASKEEPKSLFNCYVRAASNNLENLGIYLCLLGMSSICTPVASGAAGLLYTASRYAYFEGYTTGDPAKRTRGNFGYIGILYMLGASVYSILAVGGVV</sequence>
<dbReference type="GO" id="GO:0004602">
    <property type="term" value="F:glutathione peroxidase activity"/>
    <property type="evidence" value="ECO:0007669"/>
    <property type="project" value="TreeGrafter"/>
</dbReference>
<dbReference type="InterPro" id="IPR001129">
    <property type="entry name" value="Membr-assoc_MAPEG"/>
</dbReference>
<dbReference type="Proteomes" id="UP000218209">
    <property type="component" value="Unassembled WGS sequence"/>
</dbReference>
<feature type="transmembrane region" description="Helical" evidence="5">
    <location>
        <begin position="17"/>
        <end position="38"/>
    </location>
</feature>
<dbReference type="PANTHER" id="PTHR10250:SF26">
    <property type="entry name" value="GLUTATHIONE S-TRANSFERASE 3, MITOCHONDRIAL"/>
    <property type="match status" value="1"/>
</dbReference>
<keyword evidence="7" id="KW-1185">Reference proteome</keyword>
<evidence type="ECO:0000313" key="7">
    <source>
        <dbReference type="Proteomes" id="UP000218209"/>
    </source>
</evidence>
<dbReference type="Pfam" id="PF01124">
    <property type="entry name" value="MAPEG"/>
    <property type="match status" value="1"/>
</dbReference>
<name>A0A1X6NKU1_PORUM</name>
<proteinExistence type="predicted"/>